<dbReference type="SUPFAM" id="SSF48592">
    <property type="entry name" value="GroEL equatorial domain-like"/>
    <property type="match status" value="1"/>
</dbReference>
<evidence type="ECO:0000313" key="5">
    <source>
        <dbReference type="EMBL" id="CAF1267607.1"/>
    </source>
</evidence>
<dbReference type="GO" id="GO:0140662">
    <property type="term" value="F:ATP-dependent protein folding chaperone"/>
    <property type="evidence" value="ECO:0007669"/>
    <property type="project" value="InterPro"/>
</dbReference>
<keyword evidence="4" id="KW-0812">Transmembrane</keyword>
<dbReference type="PANTHER" id="PTHR11353">
    <property type="entry name" value="CHAPERONIN"/>
    <property type="match status" value="1"/>
</dbReference>
<keyword evidence="4" id="KW-0472">Membrane</keyword>
<dbReference type="GO" id="GO:0005524">
    <property type="term" value="F:ATP binding"/>
    <property type="evidence" value="ECO:0007669"/>
    <property type="project" value="UniProtKB-KW"/>
</dbReference>
<reference evidence="5" key="1">
    <citation type="submission" date="2021-02" db="EMBL/GenBank/DDBJ databases">
        <authorList>
            <person name="Nowell W R."/>
        </authorList>
    </citation>
    <scope>NUCLEOTIDE SEQUENCE</scope>
</reference>
<protein>
    <submittedName>
        <fullName evidence="5">Uncharacterized protein</fullName>
    </submittedName>
</protein>
<dbReference type="Pfam" id="PF00118">
    <property type="entry name" value="Cpn60_TCP1"/>
    <property type="match status" value="1"/>
</dbReference>
<dbReference type="Gene3D" id="1.10.560.10">
    <property type="entry name" value="GroEL-like equatorial domain"/>
    <property type="match status" value="1"/>
</dbReference>
<dbReference type="Proteomes" id="UP000663889">
    <property type="component" value="Unassembled WGS sequence"/>
</dbReference>
<dbReference type="AlphaFoldDB" id="A0A815BAM9"/>
<organism evidence="5 6">
    <name type="scientific">Rotaria sordida</name>
    <dbReference type="NCBI Taxonomy" id="392033"/>
    <lineage>
        <taxon>Eukaryota</taxon>
        <taxon>Metazoa</taxon>
        <taxon>Spiralia</taxon>
        <taxon>Gnathifera</taxon>
        <taxon>Rotifera</taxon>
        <taxon>Eurotatoria</taxon>
        <taxon>Bdelloidea</taxon>
        <taxon>Philodinida</taxon>
        <taxon>Philodinidae</taxon>
        <taxon>Rotaria</taxon>
    </lineage>
</organism>
<evidence type="ECO:0000256" key="2">
    <source>
        <dbReference type="ARBA" id="ARBA00022840"/>
    </source>
</evidence>
<dbReference type="InterPro" id="IPR029063">
    <property type="entry name" value="SAM-dependent_MTases_sf"/>
</dbReference>
<keyword evidence="2" id="KW-0067">ATP-binding</keyword>
<name>A0A815BAM9_9BILA</name>
<keyword evidence="3" id="KW-0143">Chaperone</keyword>
<dbReference type="InterPro" id="IPR027413">
    <property type="entry name" value="GROEL-like_equatorial_sf"/>
</dbReference>
<proteinExistence type="predicted"/>
<dbReference type="InterPro" id="IPR002423">
    <property type="entry name" value="Cpn60/GroEL/TCP-1"/>
</dbReference>
<dbReference type="EMBL" id="CAJNOU010001905">
    <property type="protein sequence ID" value="CAF1267607.1"/>
    <property type="molecule type" value="Genomic_DNA"/>
</dbReference>
<feature type="transmembrane region" description="Helical" evidence="4">
    <location>
        <begin position="7"/>
        <end position="26"/>
    </location>
</feature>
<evidence type="ECO:0000256" key="1">
    <source>
        <dbReference type="ARBA" id="ARBA00022741"/>
    </source>
</evidence>
<evidence type="ECO:0000256" key="4">
    <source>
        <dbReference type="SAM" id="Phobius"/>
    </source>
</evidence>
<dbReference type="SUPFAM" id="SSF53335">
    <property type="entry name" value="S-adenosyl-L-methionine-dependent methyltransferases"/>
    <property type="match status" value="1"/>
</dbReference>
<gene>
    <name evidence="5" type="ORF">SEV965_LOCUS24576</name>
</gene>
<dbReference type="InterPro" id="IPR027410">
    <property type="entry name" value="TCP-1-like_intermed_sf"/>
</dbReference>
<comment type="caution">
    <text evidence="5">The sequence shown here is derived from an EMBL/GenBank/DDBJ whole genome shotgun (WGS) entry which is preliminary data.</text>
</comment>
<dbReference type="Gene3D" id="3.30.260.10">
    <property type="entry name" value="TCP-1-like chaperonin intermediate domain"/>
    <property type="match status" value="1"/>
</dbReference>
<evidence type="ECO:0000313" key="6">
    <source>
        <dbReference type="Proteomes" id="UP000663889"/>
    </source>
</evidence>
<sequence>MGRRFKFIIPITIVTVCISMLYLTTLNTDYSTLTTSTLPSIDGTFSCNTWKNFSYINISKYEKCLKQKRDDSFWSVDKIRHTAFKNLLNSSSLIIEIGGNTGLDTSQFITLYNSSIISFEPLVTMSEALKEKFKTNSKIEIQPYGLGNRARNLSIELFGSNNMGTNVENSIVEEAKRALHDALCVVRNLVRDNRIVYGGGACEISCAIEVAKEANKIPTIEQYAIRAYADALESVPLALAENSGFSPIKIVSDVKSQQIAQNNSRLGIDCLNKGTNDMKNQLVIETLIGKKQQISLATQLVRMILKIDDIRLPGESEE</sequence>
<evidence type="ECO:0000256" key="3">
    <source>
        <dbReference type="ARBA" id="ARBA00023186"/>
    </source>
</evidence>
<dbReference type="InterPro" id="IPR017998">
    <property type="entry name" value="Chaperone_TCP-1"/>
</dbReference>
<dbReference type="FunFam" id="1.10.560.10:FF:000049">
    <property type="entry name" value="T-complex protein 1 subunitTheta, putative"/>
    <property type="match status" value="1"/>
</dbReference>
<accession>A0A815BAM9</accession>
<keyword evidence="1" id="KW-0547">Nucleotide-binding</keyword>
<keyword evidence="4" id="KW-1133">Transmembrane helix</keyword>